<evidence type="ECO:0000313" key="15">
    <source>
        <dbReference type="Proteomes" id="UP000199518"/>
    </source>
</evidence>
<dbReference type="InterPro" id="IPR003661">
    <property type="entry name" value="HisK_dim/P_dom"/>
</dbReference>
<keyword evidence="4" id="KW-0597">Phosphoprotein</keyword>
<dbReference type="SMART" id="SM00304">
    <property type="entry name" value="HAMP"/>
    <property type="match status" value="1"/>
</dbReference>
<protein>
    <recommendedName>
        <fullName evidence="3">histidine kinase</fullName>
        <ecNumber evidence="3">2.7.13.3</ecNumber>
    </recommendedName>
</protein>
<sequence>MLQLPIRVRLTLWHAASLAVLLGLFGAIVQHQMHRRLTSRIDYELGEELHELSIEVELAQNPSEMLTQLEARFGTHPSYEFRVLRPDGIPLFVSQGLKQLTPTETAPSTHGQRQFATFSRAGQGSLRTASESISTPAFGELVIQAYVPTAPVFEELHFLQRLLWTAGAGLVCIALAGGYLLATRTLRPVDQMAETARRISGSQLEARIPVQNPHDELGRLATTLNAMLERLQSAVEQQKQFTSDAAHEFRTPTAVIRSVADLALRQDRDTEYYQEVLHSIREELDRITALSEQMLLLAQEDSDWNRTASEAVDIQQLLQQLTADLSPYCDEHQLSLTCDAQPHLLVLGDNDRLRRVLLNLIENAVKFSKPGGDIRLAAQRVGDQVTIRVSDTGTGIPQDQLSHVFKRFYRVDKSRNRSTGGAGLGLAICEAIIHRHAGSIQLSNRTGGGLEATISLPACEACVSRTSAEIVSVG</sequence>
<comment type="subcellular location">
    <subcellularLocation>
        <location evidence="2">Membrane</location>
    </subcellularLocation>
</comment>
<dbReference type="PRINTS" id="PR00344">
    <property type="entry name" value="BCTRLSENSOR"/>
</dbReference>
<dbReference type="Pfam" id="PF02518">
    <property type="entry name" value="HATPase_c"/>
    <property type="match status" value="1"/>
</dbReference>
<reference evidence="15" key="1">
    <citation type="submission" date="2016-10" db="EMBL/GenBank/DDBJ databases">
        <authorList>
            <person name="Varghese N."/>
            <person name="Submissions S."/>
        </authorList>
    </citation>
    <scope>NUCLEOTIDE SEQUENCE [LARGE SCALE GENOMIC DNA]</scope>
    <source>
        <strain evidence="15">DSM 26348</strain>
    </source>
</reference>
<dbReference type="SUPFAM" id="SSF47384">
    <property type="entry name" value="Homodimeric domain of signal transducing histidine kinase"/>
    <property type="match status" value="1"/>
</dbReference>
<dbReference type="AlphaFoldDB" id="A0A1I3BAF0"/>
<evidence type="ECO:0000313" key="14">
    <source>
        <dbReference type="EMBL" id="SFH59056.1"/>
    </source>
</evidence>
<evidence type="ECO:0000256" key="7">
    <source>
        <dbReference type="ARBA" id="ARBA00022777"/>
    </source>
</evidence>
<dbReference type="Gene3D" id="3.30.565.10">
    <property type="entry name" value="Histidine kinase-like ATPase, C-terminal domain"/>
    <property type="match status" value="1"/>
</dbReference>
<dbReference type="RefSeq" id="WP_092047315.1">
    <property type="nucleotide sequence ID" value="NZ_FOQD01000001.1"/>
</dbReference>
<dbReference type="GO" id="GO:0000155">
    <property type="term" value="F:phosphorelay sensor kinase activity"/>
    <property type="evidence" value="ECO:0007669"/>
    <property type="project" value="InterPro"/>
</dbReference>
<gene>
    <name evidence="14" type="ORF">SAMN05421753_101330</name>
</gene>
<evidence type="ECO:0000256" key="8">
    <source>
        <dbReference type="ARBA" id="ARBA00022989"/>
    </source>
</evidence>
<dbReference type="PROSITE" id="PS50885">
    <property type="entry name" value="HAMP"/>
    <property type="match status" value="1"/>
</dbReference>
<evidence type="ECO:0000256" key="5">
    <source>
        <dbReference type="ARBA" id="ARBA00022679"/>
    </source>
</evidence>
<dbReference type="CDD" id="cd00082">
    <property type="entry name" value="HisKA"/>
    <property type="match status" value="1"/>
</dbReference>
<proteinExistence type="predicted"/>
<evidence type="ECO:0000256" key="3">
    <source>
        <dbReference type="ARBA" id="ARBA00012438"/>
    </source>
</evidence>
<dbReference type="InterPro" id="IPR003594">
    <property type="entry name" value="HATPase_dom"/>
</dbReference>
<dbReference type="Pfam" id="PF00672">
    <property type="entry name" value="HAMP"/>
    <property type="match status" value="1"/>
</dbReference>
<evidence type="ECO:0000256" key="6">
    <source>
        <dbReference type="ARBA" id="ARBA00022692"/>
    </source>
</evidence>
<dbReference type="Pfam" id="PF00512">
    <property type="entry name" value="HisKA"/>
    <property type="match status" value="1"/>
</dbReference>
<dbReference type="InterPro" id="IPR050428">
    <property type="entry name" value="TCS_sensor_his_kinase"/>
</dbReference>
<evidence type="ECO:0000256" key="10">
    <source>
        <dbReference type="ARBA" id="ARBA00023136"/>
    </source>
</evidence>
<dbReference type="EC" id="2.7.13.3" evidence="3"/>
<dbReference type="SMART" id="SM00387">
    <property type="entry name" value="HATPase_c"/>
    <property type="match status" value="1"/>
</dbReference>
<dbReference type="PANTHER" id="PTHR45436:SF5">
    <property type="entry name" value="SENSOR HISTIDINE KINASE TRCS"/>
    <property type="match status" value="1"/>
</dbReference>
<dbReference type="FunFam" id="3.30.565.10:FF:000006">
    <property type="entry name" value="Sensor histidine kinase WalK"/>
    <property type="match status" value="1"/>
</dbReference>
<evidence type="ECO:0000256" key="1">
    <source>
        <dbReference type="ARBA" id="ARBA00000085"/>
    </source>
</evidence>
<dbReference type="Gene3D" id="1.10.287.130">
    <property type="match status" value="1"/>
</dbReference>
<dbReference type="EMBL" id="FOQD01000001">
    <property type="protein sequence ID" value="SFH59056.1"/>
    <property type="molecule type" value="Genomic_DNA"/>
</dbReference>
<keyword evidence="8 11" id="KW-1133">Transmembrane helix</keyword>
<accession>A0A1I3BAF0</accession>
<evidence type="ECO:0000259" key="13">
    <source>
        <dbReference type="PROSITE" id="PS50885"/>
    </source>
</evidence>
<feature type="domain" description="HAMP" evidence="13">
    <location>
        <begin position="183"/>
        <end position="236"/>
    </location>
</feature>
<dbReference type="PROSITE" id="PS50109">
    <property type="entry name" value="HIS_KIN"/>
    <property type="match status" value="1"/>
</dbReference>
<dbReference type="Gene3D" id="6.10.340.10">
    <property type="match status" value="1"/>
</dbReference>
<dbReference type="InterPro" id="IPR004358">
    <property type="entry name" value="Sig_transdc_His_kin-like_C"/>
</dbReference>
<keyword evidence="7 14" id="KW-0418">Kinase</keyword>
<dbReference type="CDD" id="cd06225">
    <property type="entry name" value="HAMP"/>
    <property type="match status" value="1"/>
</dbReference>
<dbReference type="InterPro" id="IPR003660">
    <property type="entry name" value="HAMP_dom"/>
</dbReference>
<dbReference type="Proteomes" id="UP000199518">
    <property type="component" value="Unassembled WGS sequence"/>
</dbReference>
<organism evidence="14 15">
    <name type="scientific">Planctomicrobium piriforme</name>
    <dbReference type="NCBI Taxonomy" id="1576369"/>
    <lineage>
        <taxon>Bacteria</taxon>
        <taxon>Pseudomonadati</taxon>
        <taxon>Planctomycetota</taxon>
        <taxon>Planctomycetia</taxon>
        <taxon>Planctomycetales</taxon>
        <taxon>Planctomycetaceae</taxon>
        <taxon>Planctomicrobium</taxon>
    </lineage>
</organism>
<dbReference type="PANTHER" id="PTHR45436">
    <property type="entry name" value="SENSOR HISTIDINE KINASE YKOH"/>
    <property type="match status" value="1"/>
</dbReference>
<keyword evidence="9" id="KW-0902">Two-component regulatory system</keyword>
<dbReference type="STRING" id="1576369.SAMN05421753_101330"/>
<evidence type="ECO:0000259" key="12">
    <source>
        <dbReference type="PROSITE" id="PS50109"/>
    </source>
</evidence>
<dbReference type="InterPro" id="IPR036097">
    <property type="entry name" value="HisK_dim/P_sf"/>
</dbReference>
<name>A0A1I3BAF0_9PLAN</name>
<dbReference type="InterPro" id="IPR036890">
    <property type="entry name" value="HATPase_C_sf"/>
</dbReference>
<dbReference type="OrthoDB" id="9786919at2"/>
<evidence type="ECO:0000256" key="2">
    <source>
        <dbReference type="ARBA" id="ARBA00004370"/>
    </source>
</evidence>
<keyword evidence="5" id="KW-0808">Transferase</keyword>
<evidence type="ECO:0000256" key="11">
    <source>
        <dbReference type="SAM" id="Phobius"/>
    </source>
</evidence>
<dbReference type="SUPFAM" id="SSF158472">
    <property type="entry name" value="HAMP domain-like"/>
    <property type="match status" value="1"/>
</dbReference>
<evidence type="ECO:0000256" key="4">
    <source>
        <dbReference type="ARBA" id="ARBA00022553"/>
    </source>
</evidence>
<feature type="domain" description="Histidine kinase" evidence="12">
    <location>
        <begin position="244"/>
        <end position="460"/>
    </location>
</feature>
<feature type="transmembrane region" description="Helical" evidence="11">
    <location>
        <begin position="162"/>
        <end position="182"/>
    </location>
</feature>
<keyword evidence="10 11" id="KW-0472">Membrane</keyword>
<dbReference type="InterPro" id="IPR005467">
    <property type="entry name" value="His_kinase_dom"/>
</dbReference>
<keyword evidence="6 11" id="KW-0812">Transmembrane</keyword>
<keyword evidence="15" id="KW-1185">Reference proteome</keyword>
<comment type="catalytic activity">
    <reaction evidence="1">
        <text>ATP + protein L-histidine = ADP + protein N-phospho-L-histidine.</text>
        <dbReference type="EC" id="2.7.13.3"/>
    </reaction>
</comment>
<dbReference type="SMART" id="SM00388">
    <property type="entry name" value="HisKA"/>
    <property type="match status" value="1"/>
</dbReference>
<dbReference type="CDD" id="cd00075">
    <property type="entry name" value="HATPase"/>
    <property type="match status" value="1"/>
</dbReference>
<dbReference type="GO" id="GO:0005886">
    <property type="term" value="C:plasma membrane"/>
    <property type="evidence" value="ECO:0007669"/>
    <property type="project" value="TreeGrafter"/>
</dbReference>
<dbReference type="SUPFAM" id="SSF55874">
    <property type="entry name" value="ATPase domain of HSP90 chaperone/DNA topoisomerase II/histidine kinase"/>
    <property type="match status" value="1"/>
</dbReference>
<evidence type="ECO:0000256" key="9">
    <source>
        <dbReference type="ARBA" id="ARBA00023012"/>
    </source>
</evidence>
<feature type="transmembrane region" description="Helical" evidence="11">
    <location>
        <begin position="12"/>
        <end position="30"/>
    </location>
</feature>